<proteinExistence type="predicted"/>
<name>F3Z0L0_DESAF</name>
<dbReference type="STRING" id="690850.Desaf_1497"/>
<feature type="domain" description="Response regulatory" evidence="4">
    <location>
        <begin position="9"/>
        <end position="127"/>
    </location>
</feature>
<dbReference type="Proteomes" id="UP000007844">
    <property type="component" value="Chromosome"/>
</dbReference>
<dbReference type="RefSeq" id="WP_014259619.1">
    <property type="nucleotide sequence ID" value="NC_016629.1"/>
</dbReference>
<evidence type="ECO:0000256" key="3">
    <source>
        <dbReference type="PROSITE-ProRule" id="PRU00169"/>
    </source>
</evidence>
<accession>F3Z0L0</accession>
<protein>
    <submittedName>
        <fullName evidence="5">Response regulator receiver</fullName>
    </submittedName>
</protein>
<dbReference type="InterPro" id="IPR011006">
    <property type="entry name" value="CheY-like_superfamily"/>
</dbReference>
<keyword evidence="1 3" id="KW-0597">Phosphoprotein</keyword>
<gene>
    <name evidence="5" type="ORF">Desaf_1497</name>
</gene>
<dbReference type="HOGENOM" id="CLU_000445_69_12_7"/>
<sequence length="136" mass="15051">MSEKQYGLHALVVEDERICALIMVEVFRMLGISATIAKSAPEALSVLESNRVDLITLDIRIEGDMDGWELAAKIRDSGQCYASVPIVAVTTCCFADDFERSSALGIDRHVAKPFHIDQMKKVITQLLDEPTVVKDL</sequence>
<dbReference type="CDD" id="cd17546">
    <property type="entry name" value="REC_hyHK_CKI1_RcsC-like"/>
    <property type="match status" value="1"/>
</dbReference>
<dbReference type="GO" id="GO:0000160">
    <property type="term" value="P:phosphorelay signal transduction system"/>
    <property type="evidence" value="ECO:0007669"/>
    <property type="project" value="UniProtKB-KW"/>
</dbReference>
<dbReference type="KEGG" id="daf:Desaf_1497"/>
<keyword evidence="6" id="KW-1185">Reference proteome</keyword>
<reference evidence="5 6" key="1">
    <citation type="journal article" date="2011" name="J. Bacteriol.">
        <title>Genome sequence of the mercury-methylating and pleomorphic Desulfovibrio africanus Strain Walvis Bay.</title>
        <authorList>
            <person name="Brown S.D."/>
            <person name="Wall J.D."/>
            <person name="Kucken A.M."/>
            <person name="Gilmour C.C."/>
            <person name="Podar M."/>
            <person name="Brandt C.C."/>
            <person name="Teshima H."/>
            <person name="Detter J.C."/>
            <person name="Han C.S."/>
            <person name="Land M.L."/>
            <person name="Lucas S."/>
            <person name="Han J."/>
            <person name="Pennacchio L."/>
            <person name="Nolan M."/>
            <person name="Pitluck S."/>
            <person name="Woyke T."/>
            <person name="Goodwin L."/>
            <person name="Palumbo A.V."/>
            <person name="Elias D.A."/>
        </authorList>
    </citation>
    <scope>NUCLEOTIDE SEQUENCE [LARGE SCALE GENOMIC DNA]</scope>
    <source>
        <strain evidence="5 6">Walvis Bay</strain>
    </source>
</reference>
<dbReference type="InterPro" id="IPR001789">
    <property type="entry name" value="Sig_transdc_resp-reg_receiver"/>
</dbReference>
<evidence type="ECO:0000259" key="4">
    <source>
        <dbReference type="PROSITE" id="PS50110"/>
    </source>
</evidence>
<evidence type="ECO:0000256" key="2">
    <source>
        <dbReference type="ARBA" id="ARBA00023012"/>
    </source>
</evidence>
<dbReference type="Gene3D" id="3.40.50.2300">
    <property type="match status" value="1"/>
</dbReference>
<dbReference type="EMBL" id="CP003221">
    <property type="protein sequence ID" value="EGJ49834.1"/>
    <property type="molecule type" value="Genomic_DNA"/>
</dbReference>
<dbReference type="Pfam" id="PF00072">
    <property type="entry name" value="Response_reg"/>
    <property type="match status" value="1"/>
</dbReference>
<evidence type="ECO:0000313" key="6">
    <source>
        <dbReference type="Proteomes" id="UP000007844"/>
    </source>
</evidence>
<dbReference type="PANTHER" id="PTHR45339">
    <property type="entry name" value="HYBRID SIGNAL TRANSDUCTION HISTIDINE KINASE J"/>
    <property type="match status" value="1"/>
</dbReference>
<organism evidence="5 6">
    <name type="scientific">Desulfocurvibacter africanus subsp. africanus str. Walvis Bay</name>
    <dbReference type="NCBI Taxonomy" id="690850"/>
    <lineage>
        <taxon>Bacteria</taxon>
        <taxon>Pseudomonadati</taxon>
        <taxon>Thermodesulfobacteriota</taxon>
        <taxon>Desulfovibrionia</taxon>
        <taxon>Desulfovibrionales</taxon>
        <taxon>Desulfovibrionaceae</taxon>
        <taxon>Desulfocurvibacter</taxon>
    </lineage>
</organism>
<dbReference type="SMART" id="SM00448">
    <property type="entry name" value="REC"/>
    <property type="match status" value="1"/>
</dbReference>
<keyword evidence="2" id="KW-0902">Two-component regulatory system</keyword>
<evidence type="ECO:0000313" key="5">
    <source>
        <dbReference type="EMBL" id="EGJ49834.1"/>
    </source>
</evidence>
<dbReference type="PROSITE" id="PS50110">
    <property type="entry name" value="RESPONSE_REGULATORY"/>
    <property type="match status" value="1"/>
</dbReference>
<dbReference type="PANTHER" id="PTHR45339:SF1">
    <property type="entry name" value="HYBRID SIGNAL TRANSDUCTION HISTIDINE KINASE J"/>
    <property type="match status" value="1"/>
</dbReference>
<dbReference type="eggNOG" id="COG0784">
    <property type="taxonomic scope" value="Bacteria"/>
</dbReference>
<evidence type="ECO:0000256" key="1">
    <source>
        <dbReference type="ARBA" id="ARBA00022553"/>
    </source>
</evidence>
<feature type="modified residue" description="4-aspartylphosphate" evidence="3">
    <location>
        <position position="58"/>
    </location>
</feature>
<dbReference type="AlphaFoldDB" id="F3Z0L0"/>
<dbReference type="SUPFAM" id="SSF52172">
    <property type="entry name" value="CheY-like"/>
    <property type="match status" value="1"/>
</dbReference>